<comment type="caution">
    <text evidence="1">The sequence shown here is derived from an EMBL/GenBank/DDBJ whole genome shotgun (WGS) entry which is preliminary data.</text>
</comment>
<organism evidence="1 2">
    <name type="scientific">Trichonephila clavata</name>
    <name type="common">Joro spider</name>
    <name type="synonym">Nephila clavata</name>
    <dbReference type="NCBI Taxonomy" id="2740835"/>
    <lineage>
        <taxon>Eukaryota</taxon>
        <taxon>Metazoa</taxon>
        <taxon>Ecdysozoa</taxon>
        <taxon>Arthropoda</taxon>
        <taxon>Chelicerata</taxon>
        <taxon>Arachnida</taxon>
        <taxon>Araneae</taxon>
        <taxon>Araneomorphae</taxon>
        <taxon>Entelegynae</taxon>
        <taxon>Araneoidea</taxon>
        <taxon>Nephilidae</taxon>
        <taxon>Trichonephila</taxon>
    </lineage>
</organism>
<protein>
    <submittedName>
        <fullName evidence="1">Uncharacterized protein</fullName>
    </submittedName>
</protein>
<name>A0A8X6IHL0_TRICU</name>
<sequence>MNHLRCEANENANAALSIVASSSLGASYQERAGEVKTSSLEYRRGANSELWKISMICSANLGRFLKHGIHLLITLLTASRAERIQNFSLRAAWRSCGPT</sequence>
<proteinExistence type="predicted"/>
<gene>
    <name evidence="1" type="ORF">TNCT_422281</name>
</gene>
<reference evidence="1" key="1">
    <citation type="submission" date="2020-07" db="EMBL/GenBank/DDBJ databases">
        <title>Multicomponent nature underlies the extraordinary mechanical properties of spider dragline silk.</title>
        <authorList>
            <person name="Kono N."/>
            <person name="Nakamura H."/>
            <person name="Mori M."/>
            <person name="Yoshida Y."/>
            <person name="Ohtoshi R."/>
            <person name="Malay A.D."/>
            <person name="Moran D.A.P."/>
            <person name="Tomita M."/>
            <person name="Numata K."/>
            <person name="Arakawa K."/>
        </authorList>
    </citation>
    <scope>NUCLEOTIDE SEQUENCE</scope>
</reference>
<keyword evidence="2" id="KW-1185">Reference proteome</keyword>
<accession>A0A8X6IHL0</accession>
<dbReference type="OrthoDB" id="10479836at2759"/>
<dbReference type="EMBL" id="BMAO01038070">
    <property type="protein sequence ID" value="GFR22339.1"/>
    <property type="molecule type" value="Genomic_DNA"/>
</dbReference>
<evidence type="ECO:0000313" key="2">
    <source>
        <dbReference type="Proteomes" id="UP000887116"/>
    </source>
</evidence>
<dbReference type="Proteomes" id="UP000887116">
    <property type="component" value="Unassembled WGS sequence"/>
</dbReference>
<evidence type="ECO:0000313" key="1">
    <source>
        <dbReference type="EMBL" id="GFR22339.1"/>
    </source>
</evidence>
<dbReference type="AlphaFoldDB" id="A0A8X6IHL0"/>